<organism evidence="1 2">
    <name type="scientific">SAR86 cluster bacterium</name>
    <dbReference type="NCBI Taxonomy" id="2030880"/>
    <lineage>
        <taxon>Bacteria</taxon>
        <taxon>Pseudomonadati</taxon>
        <taxon>Pseudomonadota</taxon>
        <taxon>Gammaproteobacteria</taxon>
        <taxon>SAR86 cluster</taxon>
    </lineage>
</organism>
<gene>
    <name evidence="1" type="ORF">COA71_02105</name>
</gene>
<dbReference type="PANTHER" id="PTHR38765">
    <property type="entry name" value="DUF484 DOMAIN-CONTAINING PROTEIN"/>
    <property type="match status" value="1"/>
</dbReference>
<reference evidence="2" key="1">
    <citation type="submission" date="2017-08" db="EMBL/GenBank/DDBJ databases">
        <title>A dynamic microbial community with high functional redundancy inhabits the cold, oxic subseafloor aquifer.</title>
        <authorList>
            <person name="Tully B.J."/>
            <person name="Wheat C.G."/>
            <person name="Glazer B.T."/>
            <person name="Huber J.A."/>
        </authorList>
    </citation>
    <scope>NUCLEOTIDE SEQUENCE [LARGE SCALE GENOMIC DNA]</scope>
</reference>
<sequence>MKPNSQNSLAKTDDLSLDDESVASYLLEHPDFFENQEDLLLSLRIPHKSGQAISLLERQVSLLRRRSDETQDQINNFVENAKENDDLFEKTRTIVLNIINTTSLEDLSTLIEEKLKQEFDASSSKLFFATEEDKSEAAKSTLFLLPLELTRKVLGKLFQRKRAYCGGLNEDQATLFFPESSDINSVAIIPIHFNDENTLKEKLPGVPLLVVASSKDKHFNASLDTLFLDFIGEILSAHIKGLLLK</sequence>
<proteinExistence type="predicted"/>
<dbReference type="AlphaFoldDB" id="A0A2A5CIH6"/>
<dbReference type="InterPro" id="IPR007435">
    <property type="entry name" value="DUF484"/>
</dbReference>
<name>A0A2A5CIH6_9GAMM</name>
<comment type="caution">
    <text evidence="1">The sequence shown here is derived from an EMBL/GenBank/DDBJ whole genome shotgun (WGS) entry which is preliminary data.</text>
</comment>
<accession>A0A2A5CIH6</accession>
<dbReference type="InterPro" id="IPR029016">
    <property type="entry name" value="GAF-like_dom_sf"/>
</dbReference>
<dbReference type="EMBL" id="NVWI01000001">
    <property type="protein sequence ID" value="PCJ43687.1"/>
    <property type="molecule type" value="Genomic_DNA"/>
</dbReference>
<dbReference type="Pfam" id="PF04340">
    <property type="entry name" value="DUF484"/>
    <property type="match status" value="1"/>
</dbReference>
<evidence type="ECO:0008006" key="3">
    <source>
        <dbReference type="Google" id="ProtNLM"/>
    </source>
</evidence>
<dbReference type="Proteomes" id="UP000228987">
    <property type="component" value="Unassembled WGS sequence"/>
</dbReference>
<evidence type="ECO:0000313" key="2">
    <source>
        <dbReference type="Proteomes" id="UP000228987"/>
    </source>
</evidence>
<dbReference type="Gene3D" id="3.30.450.40">
    <property type="match status" value="1"/>
</dbReference>
<evidence type="ECO:0000313" key="1">
    <source>
        <dbReference type="EMBL" id="PCJ43687.1"/>
    </source>
</evidence>
<dbReference type="PANTHER" id="PTHR38765:SF1">
    <property type="entry name" value="DUF484 DOMAIN-CONTAINING PROTEIN"/>
    <property type="match status" value="1"/>
</dbReference>
<protein>
    <recommendedName>
        <fullName evidence="3">DUF484 family protein</fullName>
    </recommendedName>
</protein>